<organism evidence="1 2">
    <name type="scientific">Plakobranchus ocellatus</name>
    <dbReference type="NCBI Taxonomy" id="259542"/>
    <lineage>
        <taxon>Eukaryota</taxon>
        <taxon>Metazoa</taxon>
        <taxon>Spiralia</taxon>
        <taxon>Lophotrochozoa</taxon>
        <taxon>Mollusca</taxon>
        <taxon>Gastropoda</taxon>
        <taxon>Heterobranchia</taxon>
        <taxon>Euthyneura</taxon>
        <taxon>Panpulmonata</taxon>
        <taxon>Sacoglossa</taxon>
        <taxon>Placobranchoidea</taxon>
        <taxon>Plakobranchidae</taxon>
        <taxon>Plakobranchus</taxon>
    </lineage>
</organism>
<dbReference type="EMBL" id="BLXT01005153">
    <property type="protein sequence ID" value="GFO20158.1"/>
    <property type="molecule type" value="Genomic_DNA"/>
</dbReference>
<keyword evidence="2" id="KW-1185">Reference proteome</keyword>
<accession>A0AAV4BMX9</accession>
<evidence type="ECO:0000313" key="2">
    <source>
        <dbReference type="Proteomes" id="UP000735302"/>
    </source>
</evidence>
<evidence type="ECO:0000313" key="1">
    <source>
        <dbReference type="EMBL" id="GFO20158.1"/>
    </source>
</evidence>
<name>A0AAV4BMX9_9GAST</name>
<gene>
    <name evidence="1" type="ORF">PoB_004666300</name>
</gene>
<protein>
    <submittedName>
        <fullName evidence="1">Uncharacterized protein</fullName>
    </submittedName>
</protein>
<dbReference type="Proteomes" id="UP000735302">
    <property type="component" value="Unassembled WGS sequence"/>
</dbReference>
<dbReference type="AlphaFoldDB" id="A0AAV4BMX9"/>
<reference evidence="1 2" key="1">
    <citation type="journal article" date="2021" name="Elife">
        <title>Chloroplast acquisition without the gene transfer in kleptoplastic sea slugs, Plakobranchus ocellatus.</title>
        <authorList>
            <person name="Maeda T."/>
            <person name="Takahashi S."/>
            <person name="Yoshida T."/>
            <person name="Shimamura S."/>
            <person name="Takaki Y."/>
            <person name="Nagai Y."/>
            <person name="Toyoda A."/>
            <person name="Suzuki Y."/>
            <person name="Arimoto A."/>
            <person name="Ishii H."/>
            <person name="Satoh N."/>
            <person name="Nishiyama T."/>
            <person name="Hasebe M."/>
            <person name="Maruyama T."/>
            <person name="Minagawa J."/>
            <person name="Obokata J."/>
            <person name="Shigenobu S."/>
        </authorList>
    </citation>
    <scope>NUCLEOTIDE SEQUENCE [LARGE SCALE GENOMIC DNA]</scope>
</reference>
<comment type="caution">
    <text evidence="1">The sequence shown here is derived from an EMBL/GenBank/DDBJ whole genome shotgun (WGS) entry which is preliminary data.</text>
</comment>
<proteinExistence type="predicted"/>
<sequence>MQYRYYSGAGRWRQISLISEIVTGLGLSPSFLPMGGLAGGKPSIKNYPSLMFAFRSWPKRSLGFGRQSSCACKRNNPKEGRLEILGIRPSPRRCLPLDQKCQLFK</sequence>